<organism evidence="3 4">
    <name type="scientific">Xanthomonas graminis pv. phlei</name>
    <dbReference type="NCBI Taxonomy" id="487906"/>
    <lineage>
        <taxon>Bacteria</taxon>
        <taxon>Pseudomonadati</taxon>
        <taxon>Pseudomonadota</taxon>
        <taxon>Gammaproteobacteria</taxon>
        <taxon>Lysobacterales</taxon>
        <taxon>Lysobacteraceae</taxon>
        <taxon>Xanthomonas</taxon>
        <taxon>Xanthomonas translucens group</taxon>
        <taxon>Xanthomonas graminis</taxon>
    </lineage>
</organism>
<dbReference type="Pfam" id="PF13280">
    <property type="entry name" value="WYL"/>
    <property type="match status" value="1"/>
</dbReference>
<dbReference type="Pfam" id="PF08279">
    <property type="entry name" value="HTH_11"/>
    <property type="match status" value="1"/>
</dbReference>
<dbReference type="InterPro" id="IPR036390">
    <property type="entry name" value="WH_DNA-bd_sf"/>
</dbReference>
<feature type="domain" description="WYL" evidence="2">
    <location>
        <begin position="193"/>
        <end position="256"/>
    </location>
</feature>
<dbReference type="InterPro" id="IPR013196">
    <property type="entry name" value="HTH_11"/>
</dbReference>
<evidence type="ECO:0000313" key="4">
    <source>
        <dbReference type="Proteomes" id="UP000045978"/>
    </source>
</evidence>
<proteinExistence type="predicted"/>
<dbReference type="PANTHER" id="PTHR34580:SF3">
    <property type="entry name" value="PROTEIN PAFB"/>
    <property type="match status" value="1"/>
</dbReference>
<protein>
    <submittedName>
        <fullName evidence="3">Transcriptional regulator</fullName>
    </submittedName>
</protein>
<dbReference type="InterPro" id="IPR051534">
    <property type="entry name" value="CBASS_pafABC_assoc_protein"/>
</dbReference>
<evidence type="ECO:0000259" key="1">
    <source>
        <dbReference type="Pfam" id="PF08279"/>
    </source>
</evidence>
<gene>
    <name evidence="3" type="ORF">XTPLMG730_0082</name>
</gene>
<dbReference type="AlphaFoldDB" id="A0A0K2ZD19"/>
<name>A0A0K2ZD19_9XANT</name>
<dbReference type="Proteomes" id="UP000045978">
    <property type="component" value="Unassembled WGS sequence"/>
</dbReference>
<reference evidence="3 4" key="1">
    <citation type="submission" date="2015-07" db="EMBL/GenBank/DDBJ databases">
        <authorList>
            <person name="Noorani M."/>
        </authorList>
    </citation>
    <scope>NUCLEOTIDE SEQUENCE [LARGE SCALE GENOMIC DNA]</scope>
    <source>
        <strain evidence="3">LMG730</strain>
    </source>
</reference>
<accession>A0A0K2ZD19</accession>
<dbReference type="PANTHER" id="PTHR34580">
    <property type="match status" value="1"/>
</dbReference>
<evidence type="ECO:0000259" key="2">
    <source>
        <dbReference type="Pfam" id="PF13280"/>
    </source>
</evidence>
<evidence type="ECO:0000313" key="3">
    <source>
        <dbReference type="EMBL" id="CTP82517.1"/>
    </source>
</evidence>
<feature type="domain" description="Helix-turn-helix type 11" evidence="1">
    <location>
        <begin position="59"/>
        <end position="112"/>
    </location>
</feature>
<dbReference type="SUPFAM" id="SSF46785">
    <property type="entry name" value="Winged helix' DNA-binding domain"/>
    <property type="match status" value="1"/>
</dbReference>
<dbReference type="EMBL" id="CXOJ01000002">
    <property type="protein sequence ID" value="CTP82517.1"/>
    <property type="molecule type" value="Genomic_DNA"/>
</dbReference>
<dbReference type="Gene3D" id="1.10.10.10">
    <property type="entry name" value="Winged helix-like DNA-binding domain superfamily/Winged helix DNA-binding domain"/>
    <property type="match status" value="1"/>
</dbReference>
<sequence>MCLDRLAAASLAIRCRSAATRWPAAGAWQAQREGGRRAGIDRNKAKAHYPGAMAIRATRLLHLLDALRGRRRPVAGAQLATTLGGSLRTLYRDIATLRAQGADILGDPGVGYVLRPGFLLPALNFSEDELEALTLGARWVARQADPELAQAAQRAVARIAATLPGTLRLAIETSGLLASNPKHTPPLPPAPWLPVLRRGIRLEHVLRMEYADAGGKVSQRRIWPFAMAFFGGYGMIAAWCELRGDFRHFRADRVVALADDGERHPSRRHLLIKRWRAATGDGGSDC</sequence>
<dbReference type="InterPro" id="IPR026881">
    <property type="entry name" value="WYL_dom"/>
</dbReference>
<dbReference type="InterPro" id="IPR036388">
    <property type="entry name" value="WH-like_DNA-bd_sf"/>
</dbReference>
<dbReference type="PROSITE" id="PS52050">
    <property type="entry name" value="WYL"/>
    <property type="match status" value="1"/>
</dbReference>